<keyword evidence="2" id="KW-1185">Reference proteome</keyword>
<comment type="caution">
    <text evidence="1">The sequence shown here is derived from an EMBL/GenBank/DDBJ whole genome shotgun (WGS) entry which is preliminary data.</text>
</comment>
<protein>
    <submittedName>
        <fullName evidence="1">VWA domain-containing protein</fullName>
    </submittedName>
</protein>
<dbReference type="Proteomes" id="UP000308836">
    <property type="component" value="Unassembled WGS sequence"/>
</dbReference>
<proteinExistence type="predicted"/>
<gene>
    <name evidence="1" type="ORF">E5336_06215</name>
</gene>
<dbReference type="EMBL" id="SRYG01000011">
    <property type="protein sequence ID" value="TGY65912.1"/>
    <property type="molecule type" value="Genomic_DNA"/>
</dbReference>
<organism evidence="1 2">
    <name type="scientific">Dubosiella muris</name>
    <dbReference type="NCBI Taxonomy" id="3038133"/>
    <lineage>
        <taxon>Bacteria</taxon>
        <taxon>Bacillati</taxon>
        <taxon>Bacillota</taxon>
        <taxon>Erysipelotrichia</taxon>
        <taxon>Erysipelotrichales</taxon>
        <taxon>Erysipelotrichaceae</taxon>
        <taxon>Dubosiella</taxon>
    </lineage>
</organism>
<accession>A0AC61R7P3</accession>
<evidence type="ECO:0000313" key="2">
    <source>
        <dbReference type="Proteomes" id="UP000308836"/>
    </source>
</evidence>
<sequence>MKKTNKKRSWKQIVSILSCIVVFCTTYALILPAVTMSKETYCGKEEHTHTENCYVSETPLCGKEESEASEGHVHDETCYEEVRNLICGLEESETHVHTDECYETTTTQTCGKEESEPTEGHTHSDECYKSEELQCGKEEHEHTRICESNKEDVEDPADWEKAYQDINNEEDAKTRILTVAKNELGTKENKNNFEIDEEEKEHYYTRYGHLYEDKYGDWNNYFTGYVLKYANVQMSYDKDASKWQNKTIHDQKEEGEEGNVVFFRNDKGELRTGIVTSIDDLKKEIRVIEGDVEGEVKEERVNKDKVIAYLNDQIEIIEEDTPLAGEELEKKEENKITQTAKDEAETVEVTATYTEKANIPEGAQLTVTKLEDAENGNPRFDIGFYLGQEEVEPNAEVEISIKYLDEKLDGSEIVDYIHYKKDGSTETISSDVKALEDGSVETTFKTDSFSVFEAEIIVGVKKVEIEGLDEEYEIGDEVTLKAVTKNIANLDELSYQWQYNEEDPENEEYWFNLPNANDSEYEFEVNYTNGFYSYRVIIGEKDVIKAETQNKPNIAPSGDLQKRKINISLTNLYQKDGENEEDSNGLIVSEYEKPNLKLKTVEGIELDSNQDPNKVLHSKSIEYMGTKAQQKRDDYRISISSGPISGENPVDLLFVVDTSRSMSGSISGVKTVIKNISNQFLACNTNNRVAMVSFATSAEQKFSYTHTLSDFSLSAGGGTNYMAGLQQAYYMILNNSDPTHKQVMIFISDGKPTYYMNNYEGQISSWKGREGNGNTTEDYYDRKDKEYKYPTTATMTGINTFKEFAKEKLVTINTIYYGSNTNNQFLDTLSSSGKFISSQNTESLKEDLIILSQGPTCTNGKMMDTLSDYVDFDSSDYGIVLKAYKGGKKQDSTGVEIFKSNSLNTSGEFTNSLVSAGDWWGGAGKDVELDGVGGKISVRDTIKPSVKIEGKTITLSFNPNWKMDASFLYELSFNVYANKNAYNTEGNKGYENIGEDETGATSENKKGLYSNTSGAFSFTFKNQNYNLLYNKPVIQIIRTDLTLTKIGNGKTPLSGAKFDLYKKDEQGQPISGLAEVYKGIRINLDNNPITSDSNGKIALTDLSVGTYYLVEIVSPDGYTKAQKPWELVIEAREDRGKKVQLYYSLKDLNSTGNEVIEEGKLLGFTDKNKSGSISHDRWKYYNKDSVNIVNEPGQSLPNTGGTGTKLFTFSGGAIIAASSLMYGYKKRSKRNKTGKGGK</sequence>
<evidence type="ECO:0000313" key="1">
    <source>
        <dbReference type="EMBL" id="TGY65912.1"/>
    </source>
</evidence>
<name>A0AC61R7P3_9FIRM</name>
<reference evidence="1" key="1">
    <citation type="submission" date="2019-04" db="EMBL/GenBank/DDBJ databases">
        <title>Microbes associate with the intestines of laboratory mice.</title>
        <authorList>
            <person name="Navarre W."/>
            <person name="Wong E."/>
            <person name="Huang K."/>
            <person name="Tropini C."/>
            <person name="Ng K."/>
            <person name="Yu B."/>
        </authorList>
    </citation>
    <scope>NUCLEOTIDE SEQUENCE</scope>
    <source>
        <strain evidence="1">NM09_H32</strain>
    </source>
</reference>